<dbReference type="PATRIC" id="fig|1353533.3.peg.4093"/>
<dbReference type="Gene3D" id="3.40.710.10">
    <property type="entry name" value="DD-peptidase/beta-lactamase superfamily"/>
    <property type="match status" value="1"/>
</dbReference>
<reference evidence="2 3" key="1">
    <citation type="submission" date="2013-07" db="EMBL/GenBank/DDBJ databases">
        <title>Draft genome sequence of Pseudoalteromonas luteoviolacea 2ta16.</title>
        <authorList>
            <person name="Allen E.E."/>
            <person name="Azam F."/>
            <person name="Podell S."/>
        </authorList>
    </citation>
    <scope>NUCLEOTIDE SEQUENCE [LARGE SCALE GENOMIC DNA]</scope>
    <source>
        <strain evidence="2 3">2ta16</strain>
    </source>
</reference>
<protein>
    <submittedName>
        <fullName evidence="2">Beta-lactamase</fullName>
    </submittedName>
</protein>
<evidence type="ECO:0000259" key="1">
    <source>
        <dbReference type="Pfam" id="PF00144"/>
    </source>
</evidence>
<gene>
    <name evidence="2" type="ORF">PL2TA16_00139</name>
</gene>
<dbReference type="AlphaFoldDB" id="V4J8M4"/>
<proteinExistence type="predicted"/>
<dbReference type="InterPro" id="IPR001466">
    <property type="entry name" value="Beta-lactam-related"/>
</dbReference>
<feature type="domain" description="Beta-lactamase-related" evidence="1">
    <location>
        <begin position="153"/>
        <end position="475"/>
    </location>
</feature>
<dbReference type="Pfam" id="PF00144">
    <property type="entry name" value="Beta-lactamase"/>
    <property type="match status" value="1"/>
</dbReference>
<dbReference type="InterPro" id="IPR050491">
    <property type="entry name" value="AmpC-like"/>
</dbReference>
<dbReference type="PANTHER" id="PTHR46825:SF9">
    <property type="entry name" value="BETA-LACTAMASE-RELATED DOMAIN-CONTAINING PROTEIN"/>
    <property type="match status" value="1"/>
</dbReference>
<organism evidence="2 3">
    <name type="scientific">Pseudoalteromonas luteoviolacea (strain 2ta16)</name>
    <dbReference type="NCBI Taxonomy" id="1353533"/>
    <lineage>
        <taxon>Bacteria</taxon>
        <taxon>Pseudomonadati</taxon>
        <taxon>Pseudomonadota</taxon>
        <taxon>Gammaproteobacteria</taxon>
        <taxon>Alteromonadales</taxon>
        <taxon>Pseudoalteromonadaceae</taxon>
        <taxon>Pseudoalteromonas</taxon>
    </lineage>
</organism>
<dbReference type="PROSITE" id="PS51257">
    <property type="entry name" value="PROKAR_LIPOPROTEIN"/>
    <property type="match status" value="1"/>
</dbReference>
<evidence type="ECO:0000313" key="3">
    <source>
        <dbReference type="Proteomes" id="UP000017820"/>
    </source>
</evidence>
<dbReference type="Gene3D" id="2.60.40.10">
    <property type="entry name" value="Immunoglobulins"/>
    <property type="match status" value="1"/>
</dbReference>
<dbReference type="EMBL" id="AUSV01000106">
    <property type="protein sequence ID" value="ESP91587.1"/>
    <property type="molecule type" value="Genomic_DNA"/>
</dbReference>
<dbReference type="SUPFAM" id="SSF56601">
    <property type="entry name" value="beta-lactamase/transpeptidase-like"/>
    <property type="match status" value="1"/>
</dbReference>
<name>V4J8M4_PSEL2</name>
<dbReference type="PANTHER" id="PTHR46825">
    <property type="entry name" value="D-ALANYL-D-ALANINE-CARBOXYPEPTIDASE/ENDOPEPTIDASE AMPH"/>
    <property type="match status" value="1"/>
</dbReference>
<dbReference type="InterPro" id="IPR013783">
    <property type="entry name" value="Ig-like_fold"/>
</dbReference>
<dbReference type="InterPro" id="IPR012338">
    <property type="entry name" value="Beta-lactam/transpept-like"/>
</dbReference>
<accession>V4J8M4</accession>
<comment type="caution">
    <text evidence="2">The sequence shown here is derived from an EMBL/GenBank/DDBJ whole genome shotgun (WGS) entry which is preliminary data.</text>
</comment>
<dbReference type="Proteomes" id="UP000017820">
    <property type="component" value="Unassembled WGS sequence"/>
</dbReference>
<dbReference type="Pfam" id="PF22352">
    <property type="entry name" value="K319L-like_PKD"/>
    <property type="match status" value="1"/>
</dbReference>
<sequence length="520" mass="57264">MKPMNLVLPSLICSLLTGCNNNNHAPDIEIAQPNHSAVVTTQLSLTAVVSDKDDNLKEIKWRQISGPAQATLEVDGIKDQSIEVTLPAKAGEYIFEVEAKDIWRLKEKSRFVITAQSLEEAVFPQLDKLLSDTYSESKELVPGMQALVDFGIEGQVWRGAVGYRDKDDRVPLLIDTPFRIASISKTLSAGVTFSLIDEGVITLDTTLAELVSETDMPSGYQVEDFHVLNGVKRGGAITVRQLLDQSSGIEDFVSYLSDLNAPDTRSFQAALLGTGEDIPAVWHSDLLIEDLLRRGITQSLGDMPGEQHLYGNSNTDILAWALEKYTGKSFEQLLYERVYLPLGMNNTYMDQHEPARGDDKIVEHYFNIAADFEDIPPALYGNHNIVELGVNTSFAWAGGGIVSTLDDLNLYFTALHQRTLVQDPTLDEAIQSHWMPVRSQEGISESYGLALAKYQMNGFESVGHSGFWGVNAAMVEPLGIRVITANHQVVSDSLYDFEYGAIQLLHKLGIKGAMPLASGK</sequence>
<dbReference type="RefSeq" id="WP_023400947.1">
    <property type="nucleotide sequence ID" value="NZ_AUSV01000106.1"/>
</dbReference>
<evidence type="ECO:0000313" key="2">
    <source>
        <dbReference type="EMBL" id="ESP91587.1"/>
    </source>
</evidence>